<feature type="compositionally biased region" description="Basic and acidic residues" evidence="12">
    <location>
        <begin position="727"/>
        <end position="740"/>
    </location>
</feature>
<proteinExistence type="inferred from homology"/>
<dbReference type="Proteomes" id="UP000781958">
    <property type="component" value="Unassembled WGS sequence"/>
</dbReference>
<evidence type="ECO:0000259" key="15">
    <source>
        <dbReference type="Pfam" id="PF00912"/>
    </source>
</evidence>
<dbReference type="Pfam" id="PF00905">
    <property type="entry name" value="Transpeptidase"/>
    <property type="match status" value="1"/>
</dbReference>
<evidence type="ECO:0000256" key="11">
    <source>
        <dbReference type="ARBA" id="ARBA00049902"/>
    </source>
</evidence>
<dbReference type="Pfam" id="PF00912">
    <property type="entry name" value="Transgly"/>
    <property type="match status" value="1"/>
</dbReference>
<evidence type="ECO:0000256" key="1">
    <source>
        <dbReference type="ARBA" id="ARBA00004752"/>
    </source>
</evidence>
<evidence type="ECO:0000313" key="16">
    <source>
        <dbReference type="EMBL" id="MBP2296763.1"/>
    </source>
</evidence>
<dbReference type="PANTHER" id="PTHR32282:SF33">
    <property type="entry name" value="PEPTIDOGLYCAN GLYCOSYLTRANSFERASE"/>
    <property type="match status" value="1"/>
</dbReference>
<feature type="region of interest" description="Disordered" evidence="12">
    <location>
        <begin position="722"/>
        <end position="751"/>
    </location>
</feature>
<evidence type="ECO:0000256" key="3">
    <source>
        <dbReference type="ARBA" id="ARBA00007739"/>
    </source>
</evidence>
<evidence type="ECO:0000256" key="13">
    <source>
        <dbReference type="SAM" id="Phobius"/>
    </source>
</evidence>
<accession>A0ABS4SW19</accession>
<comment type="pathway">
    <text evidence="1">Cell wall biogenesis; peptidoglycan biosynthesis.</text>
</comment>
<keyword evidence="9" id="KW-0511">Multifunctional enzyme</keyword>
<evidence type="ECO:0000256" key="2">
    <source>
        <dbReference type="ARBA" id="ARBA00007090"/>
    </source>
</evidence>
<comment type="catalytic activity">
    <reaction evidence="11">
        <text>[GlcNAc-(1-&gt;4)-Mur2Ac(oyl-L-Ala-gamma-D-Glu-L-Lys-D-Ala-D-Ala)](n)-di-trans,octa-cis-undecaprenyl diphosphate + beta-D-GlcNAc-(1-&gt;4)-Mur2Ac(oyl-L-Ala-gamma-D-Glu-L-Lys-D-Ala-D-Ala)-di-trans,octa-cis-undecaprenyl diphosphate = [GlcNAc-(1-&gt;4)-Mur2Ac(oyl-L-Ala-gamma-D-Glu-L-Lys-D-Ala-D-Ala)](n+1)-di-trans,octa-cis-undecaprenyl diphosphate + di-trans,octa-cis-undecaprenyl diphosphate + H(+)</text>
        <dbReference type="Rhea" id="RHEA:23708"/>
        <dbReference type="Rhea" id="RHEA-COMP:9602"/>
        <dbReference type="Rhea" id="RHEA-COMP:9603"/>
        <dbReference type="ChEBI" id="CHEBI:15378"/>
        <dbReference type="ChEBI" id="CHEBI:58405"/>
        <dbReference type="ChEBI" id="CHEBI:60033"/>
        <dbReference type="ChEBI" id="CHEBI:78435"/>
        <dbReference type="EC" id="2.4.99.28"/>
    </reaction>
</comment>
<keyword evidence="13" id="KW-1133">Transmembrane helix</keyword>
<keyword evidence="13" id="KW-0472">Membrane</keyword>
<gene>
    <name evidence="16" type="ORF">J2851_006581</name>
</gene>
<evidence type="ECO:0000256" key="8">
    <source>
        <dbReference type="ARBA" id="ARBA00022801"/>
    </source>
</evidence>
<evidence type="ECO:0000256" key="12">
    <source>
        <dbReference type="SAM" id="MobiDB-lite"/>
    </source>
</evidence>
<evidence type="ECO:0000256" key="7">
    <source>
        <dbReference type="ARBA" id="ARBA00022679"/>
    </source>
</evidence>
<protein>
    <recommendedName>
        <fullName evidence="10">peptidoglycan glycosyltransferase</fullName>
        <ecNumber evidence="10">2.4.99.28</ecNumber>
    </recommendedName>
</protein>
<dbReference type="InterPro" id="IPR012338">
    <property type="entry name" value="Beta-lactam/transpept-like"/>
</dbReference>
<sequence>MNIMLPVRLRAALDRVPRARVRRLLPYAAVGVLAISAAGLTVAAYQIASLPLPAAYDNPSRGATVLKAASGEVFASRGAARGGHVDRKELPKHLVDALLATEDRRFYEHGGLDLRGILRAAVTNLFAGGVRQGGSTITQQLVKNSFLTPERTFGRKIQEALLTVWLERRLTKDQILERYLDTVYLGAGAYGVDAAARRYFGKAPADLTLAESAMLVGLIHAPSRLAPTRSLEAARARAETVLAAMVETGAITEAEAAKARAEPARLAVPPRDTPGNGHFADWVDAETQRLLGGVIGDFTVETTLNPALQAEAERVVAHWLGSPEAKGASEAALVAMTPDGAVLAMVGGRDYAGSQFNRAVQAHRQPGSLFKLFVYLAALQAGMTPDSPVTDAPVRIGDWEPGNFGDRYRGRTTLRAAFAESLNSVAVRLAEQVGRDKVIALARSMGIESPLAPDPSLALGTSEVTLLEITAAYAAVDAGVARVQPYGVRRIVGPGAAFVAREPLRPAPSAWPREDMLDLLGSVVRAGTGKAAALDAPVFGKTGTTQESRDAWFVGFTRDLVVGVWVGNDDNTPMNGITGGSLPARIWADFVRAAKQGPRVAEAAATEPQPTPEPAPQPIPLPAPQPTPQPMPAPPVIRLPTPAVERPEPVVGTPMVIDTGTLRIGGRIVRLDGVQGEGGRFAREMALYIGGREVACEPTGPERFRCEVDGWDLSEAVLFNGGGRATPDARPDLRGAETKARAQRKGLWAGR</sequence>
<evidence type="ECO:0000259" key="14">
    <source>
        <dbReference type="Pfam" id="PF00905"/>
    </source>
</evidence>
<feature type="domain" description="Penicillin-binding protein transpeptidase" evidence="14">
    <location>
        <begin position="333"/>
        <end position="559"/>
    </location>
</feature>
<organism evidence="16 17">
    <name type="scientific">Azospirillum rugosum</name>
    <dbReference type="NCBI Taxonomy" id="416170"/>
    <lineage>
        <taxon>Bacteria</taxon>
        <taxon>Pseudomonadati</taxon>
        <taxon>Pseudomonadota</taxon>
        <taxon>Alphaproteobacteria</taxon>
        <taxon>Rhodospirillales</taxon>
        <taxon>Azospirillaceae</taxon>
        <taxon>Azospirillum</taxon>
    </lineage>
</organism>
<dbReference type="InterPro" id="IPR036950">
    <property type="entry name" value="PBP_transglycosylase"/>
</dbReference>
<comment type="similarity">
    <text evidence="3">In the N-terminal section; belongs to the glycosyltransferase 51 family.</text>
</comment>
<feature type="transmembrane region" description="Helical" evidence="13">
    <location>
        <begin position="24"/>
        <end position="45"/>
    </location>
</feature>
<feature type="compositionally biased region" description="Pro residues" evidence="12">
    <location>
        <begin position="609"/>
        <end position="630"/>
    </location>
</feature>
<feature type="region of interest" description="Disordered" evidence="12">
    <location>
        <begin position="598"/>
        <end position="630"/>
    </location>
</feature>
<keyword evidence="7" id="KW-0808">Transferase</keyword>
<keyword evidence="8" id="KW-0378">Hydrolase</keyword>
<dbReference type="EC" id="2.4.99.28" evidence="10"/>
<evidence type="ECO:0000256" key="5">
    <source>
        <dbReference type="ARBA" id="ARBA00022670"/>
    </source>
</evidence>
<dbReference type="SUPFAM" id="SSF50199">
    <property type="entry name" value="Staphylococcal nuclease"/>
    <property type="match status" value="1"/>
</dbReference>
<evidence type="ECO:0000256" key="4">
    <source>
        <dbReference type="ARBA" id="ARBA00022645"/>
    </source>
</evidence>
<keyword evidence="17" id="KW-1185">Reference proteome</keyword>
<dbReference type="InterPro" id="IPR001264">
    <property type="entry name" value="Glyco_trans_51"/>
</dbReference>
<evidence type="ECO:0000256" key="9">
    <source>
        <dbReference type="ARBA" id="ARBA00023268"/>
    </source>
</evidence>
<dbReference type="NCBIfam" id="TIGR02074">
    <property type="entry name" value="PBP_1a_fam"/>
    <property type="match status" value="1"/>
</dbReference>
<evidence type="ECO:0000256" key="10">
    <source>
        <dbReference type="ARBA" id="ARBA00044770"/>
    </source>
</evidence>
<dbReference type="EMBL" id="JAGINP010000035">
    <property type="protein sequence ID" value="MBP2296763.1"/>
    <property type="molecule type" value="Genomic_DNA"/>
</dbReference>
<dbReference type="InterPro" id="IPR023346">
    <property type="entry name" value="Lysozyme-like_dom_sf"/>
</dbReference>
<evidence type="ECO:0000256" key="6">
    <source>
        <dbReference type="ARBA" id="ARBA00022676"/>
    </source>
</evidence>
<keyword evidence="4" id="KW-0121">Carboxypeptidase</keyword>
<keyword evidence="5" id="KW-0645">Protease</keyword>
<keyword evidence="6" id="KW-0328">Glycosyltransferase</keyword>
<dbReference type="InterPro" id="IPR001460">
    <property type="entry name" value="PCN-bd_Tpept"/>
</dbReference>
<keyword evidence="13" id="KW-0812">Transmembrane</keyword>
<reference evidence="16 17" key="1">
    <citation type="submission" date="2021-03" db="EMBL/GenBank/DDBJ databases">
        <title>Genomic Encyclopedia of Type Strains, Phase III (KMG-III): the genomes of soil and plant-associated and newly described type strains.</title>
        <authorList>
            <person name="Whitman W."/>
        </authorList>
    </citation>
    <scope>NUCLEOTIDE SEQUENCE [LARGE SCALE GENOMIC DNA]</scope>
    <source>
        <strain evidence="16 17">IMMIB AFH-6</strain>
    </source>
</reference>
<dbReference type="SUPFAM" id="SSF56601">
    <property type="entry name" value="beta-lactamase/transpeptidase-like"/>
    <property type="match status" value="1"/>
</dbReference>
<dbReference type="SUPFAM" id="SSF53955">
    <property type="entry name" value="Lysozyme-like"/>
    <property type="match status" value="1"/>
</dbReference>
<feature type="domain" description="Glycosyl transferase family 51" evidence="15">
    <location>
        <begin position="79"/>
        <end position="245"/>
    </location>
</feature>
<evidence type="ECO:0000313" key="17">
    <source>
        <dbReference type="Proteomes" id="UP000781958"/>
    </source>
</evidence>
<dbReference type="RefSeq" id="WP_209772314.1">
    <property type="nucleotide sequence ID" value="NZ_JAGINP010000035.1"/>
</dbReference>
<dbReference type="PANTHER" id="PTHR32282">
    <property type="entry name" value="BINDING PROTEIN TRANSPEPTIDASE, PUTATIVE-RELATED"/>
    <property type="match status" value="1"/>
</dbReference>
<comment type="similarity">
    <text evidence="2">In the C-terminal section; belongs to the transpeptidase family.</text>
</comment>
<comment type="caution">
    <text evidence="16">The sequence shown here is derived from an EMBL/GenBank/DDBJ whole genome shotgun (WGS) entry which is preliminary data.</text>
</comment>
<dbReference type="InterPro" id="IPR035437">
    <property type="entry name" value="SNase_OB-fold_sf"/>
</dbReference>
<dbReference type="Gene3D" id="1.10.3810.10">
    <property type="entry name" value="Biosynthetic peptidoglycan transglycosylase-like"/>
    <property type="match status" value="1"/>
</dbReference>
<dbReference type="Gene3D" id="3.40.710.10">
    <property type="entry name" value="DD-peptidase/beta-lactamase superfamily"/>
    <property type="match status" value="1"/>
</dbReference>
<dbReference type="InterPro" id="IPR050396">
    <property type="entry name" value="Glycosyltr_51/Transpeptidase"/>
</dbReference>
<name>A0ABS4SW19_9PROT</name>